<reference evidence="1 2" key="1">
    <citation type="submission" date="2023-01" db="EMBL/GenBank/DDBJ databases">
        <title>Complete genome sequence of Roseicyclus marinus strain Dej080120_10.</title>
        <authorList>
            <person name="Ueki S."/>
            <person name="Maruyama F."/>
        </authorList>
    </citation>
    <scope>NUCLEOTIDE SEQUENCE [LARGE SCALE GENOMIC DNA]</scope>
    <source>
        <strain evidence="1 2">Dej080120_10</strain>
    </source>
</reference>
<dbReference type="Gene3D" id="2.60.120.620">
    <property type="entry name" value="q2cbj1_9rhob like domain"/>
    <property type="match status" value="1"/>
</dbReference>
<evidence type="ECO:0008006" key="3">
    <source>
        <dbReference type="Google" id="ProtNLM"/>
    </source>
</evidence>
<keyword evidence="2" id="KW-1185">Reference proteome</keyword>
<proteinExistence type="predicted"/>
<dbReference type="Proteomes" id="UP001337723">
    <property type="component" value="Chromosome"/>
</dbReference>
<evidence type="ECO:0000313" key="1">
    <source>
        <dbReference type="EMBL" id="BDW85777.1"/>
    </source>
</evidence>
<name>A0AA48H8M6_9RHOB</name>
<gene>
    <name evidence="1" type="ORF">MACH21_19540</name>
</gene>
<organism evidence="1 2">
    <name type="scientific">Roseicyclus marinus</name>
    <dbReference type="NCBI Taxonomy" id="2161673"/>
    <lineage>
        <taxon>Bacteria</taxon>
        <taxon>Pseudomonadati</taxon>
        <taxon>Pseudomonadota</taxon>
        <taxon>Alphaproteobacteria</taxon>
        <taxon>Rhodobacterales</taxon>
        <taxon>Roseobacteraceae</taxon>
        <taxon>Roseicyclus</taxon>
    </lineage>
</organism>
<evidence type="ECO:0000313" key="2">
    <source>
        <dbReference type="Proteomes" id="UP001337723"/>
    </source>
</evidence>
<protein>
    <recommendedName>
        <fullName evidence="3">Phytanoyl-CoA dioxygenase PhyH</fullName>
    </recommendedName>
</protein>
<sequence length="313" mass="35699">MLNEALEVLGRLGRAADAGRIAADETREKLDHLREHGYVAFDHLVGTEHLAKMQADYRDRLERQLDFDTPTLAQSKIDPVRDADLIKSNFFGTPAQLAARGLTFDKSDIQSYEQAVREFRPSTLTTRMPDTAEWFGLWLDPKMLPVIEGYLGFVPVLEEAFIRRNYPSDFVVMNHAWHRDTNHSRHLLKAFFFLNDCTLRNGPHHYIAGTIKDRRLDGGSYFSEEEVRALYPAGSARDIVSVVPAGTIILEDTRGLHKAGIPDEGYRDLGFATFLPPIALRRRPALYRMSRSTYTRLTQEQRRYIPPQVVPAS</sequence>
<dbReference type="KEGG" id="rmai:MACH21_19540"/>
<dbReference type="EMBL" id="AP027266">
    <property type="protein sequence ID" value="BDW85777.1"/>
    <property type="molecule type" value="Genomic_DNA"/>
</dbReference>
<dbReference type="SUPFAM" id="SSF51197">
    <property type="entry name" value="Clavaminate synthase-like"/>
    <property type="match status" value="1"/>
</dbReference>
<dbReference type="RefSeq" id="WP_338271596.1">
    <property type="nucleotide sequence ID" value="NZ_AP027266.1"/>
</dbReference>
<dbReference type="AlphaFoldDB" id="A0AA48H8M6"/>
<accession>A0AA48H8M6</accession>